<keyword evidence="12" id="KW-1185">Reference proteome</keyword>
<dbReference type="InterPro" id="IPR003265">
    <property type="entry name" value="HhH-GPD_domain"/>
</dbReference>
<dbReference type="GO" id="GO:0043565">
    <property type="term" value="F:sequence-specific DNA binding"/>
    <property type="evidence" value="ECO:0007669"/>
    <property type="project" value="InterPro"/>
</dbReference>
<dbReference type="PANTHER" id="PTHR43003">
    <property type="entry name" value="DNA-3-METHYLADENINE GLYCOSYLASE"/>
    <property type="match status" value="1"/>
</dbReference>
<dbReference type="GO" id="GO:0006307">
    <property type="term" value="P:DNA alkylation repair"/>
    <property type="evidence" value="ECO:0007669"/>
    <property type="project" value="TreeGrafter"/>
</dbReference>
<dbReference type="GO" id="GO:0003700">
    <property type="term" value="F:DNA-binding transcription factor activity"/>
    <property type="evidence" value="ECO:0007669"/>
    <property type="project" value="InterPro"/>
</dbReference>
<sequence length="514" mass="58063">MNTELIADNVPLNKPALSDEQCREARLSRDVRYDGLFFIAVKTTGIYCRSICPARAPLEKNVEYFQSAVIAANAGYRPCLRCRPDSAPGSPAWQGKNTTLHRAIYLIDDGALQQQSLAELAERLGISDRYLRMLFQQELGLSPIAYSHYQQCLFAKKLLHDTQLNITSIALASGFNSVRRFNDCFKKLFSLTPTQVRKNAIEKKHAHAEDIVITLSYRPPYNWRHLQQFYAARIIEGLEWCDENSYGRTFSYDSVDDSYAEQSTGERISHSETPFDCIGEFTAFHIPEKSAFSVRIQLSDLRYLNRVIRNIRRCLDLDADIEHIEARLKRALNTEVLAISGLRLPGVWSPFEAGIRAILGQQVSVQAARNLVTKVVGNNPINTDERCYFPLPQQLIGDELSYLKMPGKRKETIRLFADYACDKPLDDSKALLAIAGVGPWTVHYLRMRGLSDPDIFLIGDLGIKKALAKMSEAFAPDVAAPWRSYLTLYLWSADFDSVAVPIVNSSLITEKEHV</sequence>
<evidence type="ECO:0000259" key="10">
    <source>
        <dbReference type="PROSITE" id="PS01124"/>
    </source>
</evidence>
<dbReference type="InterPro" id="IPR023170">
    <property type="entry name" value="HhH_base_excis_C"/>
</dbReference>
<keyword evidence="8" id="KW-0804">Transcription</keyword>
<evidence type="ECO:0000256" key="8">
    <source>
        <dbReference type="ARBA" id="ARBA00023163"/>
    </source>
</evidence>
<dbReference type="GO" id="GO:0006285">
    <property type="term" value="P:base-excision repair, AP site formation"/>
    <property type="evidence" value="ECO:0007669"/>
    <property type="project" value="TreeGrafter"/>
</dbReference>
<dbReference type="SUPFAM" id="SSF57884">
    <property type="entry name" value="Ada DNA repair protein, N-terminal domain (N-Ada 10)"/>
    <property type="match status" value="1"/>
</dbReference>
<dbReference type="PANTHER" id="PTHR43003:SF13">
    <property type="entry name" value="DNA-3-METHYLADENINE GLYCOSYLASE 2"/>
    <property type="match status" value="1"/>
</dbReference>
<accession>A0A2T3JN46</accession>
<dbReference type="SMART" id="SM01009">
    <property type="entry name" value="AlkA_N"/>
    <property type="match status" value="1"/>
</dbReference>
<dbReference type="EC" id="3.2.2.21" evidence="3"/>
<dbReference type="SUPFAM" id="SSF46689">
    <property type="entry name" value="Homeodomain-like"/>
    <property type="match status" value="2"/>
</dbReference>
<keyword evidence="6" id="KW-0805">Transcription regulation</keyword>
<comment type="caution">
    <text evidence="11">The sequence shown here is derived from an EMBL/GenBank/DDBJ whole genome shotgun (WGS) entry which is preliminary data.</text>
</comment>
<dbReference type="InterPro" id="IPR004026">
    <property type="entry name" value="Ada_DNA_repair_Zn-bd"/>
</dbReference>
<dbReference type="InterPro" id="IPR035451">
    <property type="entry name" value="Ada-like_dom_sf"/>
</dbReference>
<protein>
    <recommendedName>
        <fullName evidence="3">DNA-3-methyladenine glycosylase II</fullName>
        <ecNumber evidence="3">3.2.2.21</ecNumber>
    </recommendedName>
</protein>
<dbReference type="GO" id="GO:0032259">
    <property type="term" value="P:methylation"/>
    <property type="evidence" value="ECO:0007669"/>
    <property type="project" value="UniProtKB-KW"/>
</dbReference>
<dbReference type="Gene3D" id="1.10.1670.10">
    <property type="entry name" value="Helix-hairpin-Helix base-excision DNA repair enzymes (C-terminal)"/>
    <property type="match status" value="1"/>
</dbReference>
<dbReference type="GO" id="GO:0043916">
    <property type="term" value="F:DNA-7-methylguanine glycosylase activity"/>
    <property type="evidence" value="ECO:0007669"/>
    <property type="project" value="TreeGrafter"/>
</dbReference>
<evidence type="ECO:0000256" key="3">
    <source>
        <dbReference type="ARBA" id="ARBA00012000"/>
    </source>
</evidence>
<dbReference type="AlphaFoldDB" id="A0A2T3JN46"/>
<dbReference type="InterPro" id="IPR011257">
    <property type="entry name" value="DNA_glycosylase"/>
</dbReference>
<comment type="catalytic activity">
    <reaction evidence="1">
        <text>Hydrolysis of alkylated DNA, releasing 3-methyladenine, 3-methylguanine, 7-methylguanine and 7-methyladenine.</text>
        <dbReference type="EC" id="3.2.2.21"/>
    </reaction>
</comment>
<dbReference type="Gene3D" id="1.10.340.30">
    <property type="entry name" value="Hypothetical protein, domain 2"/>
    <property type="match status" value="1"/>
</dbReference>
<keyword evidence="4" id="KW-0489">Methyltransferase</keyword>
<evidence type="ECO:0000256" key="4">
    <source>
        <dbReference type="ARBA" id="ARBA00022603"/>
    </source>
</evidence>
<feature type="domain" description="HTH araC/xylS-type" evidence="10">
    <location>
        <begin position="101"/>
        <end position="199"/>
    </location>
</feature>
<keyword evidence="9" id="KW-0234">DNA repair</keyword>
<dbReference type="Gene3D" id="3.30.310.20">
    <property type="entry name" value="DNA-3-methyladenine glycosylase AlkA, N-terminal domain"/>
    <property type="match status" value="1"/>
</dbReference>
<evidence type="ECO:0000256" key="9">
    <source>
        <dbReference type="ARBA" id="ARBA00023204"/>
    </source>
</evidence>
<evidence type="ECO:0000313" key="11">
    <source>
        <dbReference type="EMBL" id="PSU50476.1"/>
    </source>
</evidence>
<dbReference type="Pfam" id="PF12833">
    <property type="entry name" value="HTH_18"/>
    <property type="match status" value="1"/>
</dbReference>
<dbReference type="EMBL" id="PYMJ01000003">
    <property type="protein sequence ID" value="PSU50476.1"/>
    <property type="molecule type" value="Genomic_DNA"/>
</dbReference>
<keyword evidence="7" id="KW-0010">Activator</keyword>
<dbReference type="GO" id="GO:0008168">
    <property type="term" value="F:methyltransferase activity"/>
    <property type="evidence" value="ECO:0007669"/>
    <property type="project" value="UniProtKB-KW"/>
</dbReference>
<comment type="cofactor">
    <cofactor evidence="2">
        <name>Zn(2+)</name>
        <dbReference type="ChEBI" id="CHEBI:29105"/>
    </cofactor>
</comment>
<evidence type="ECO:0000256" key="1">
    <source>
        <dbReference type="ARBA" id="ARBA00000086"/>
    </source>
</evidence>
<dbReference type="SUPFAM" id="SSF55945">
    <property type="entry name" value="TATA-box binding protein-like"/>
    <property type="match status" value="1"/>
</dbReference>
<evidence type="ECO:0000256" key="6">
    <source>
        <dbReference type="ARBA" id="ARBA00023015"/>
    </source>
</evidence>
<dbReference type="GO" id="GO:0032993">
    <property type="term" value="C:protein-DNA complex"/>
    <property type="evidence" value="ECO:0007669"/>
    <property type="project" value="TreeGrafter"/>
</dbReference>
<dbReference type="GO" id="GO:0005737">
    <property type="term" value="C:cytoplasm"/>
    <property type="evidence" value="ECO:0007669"/>
    <property type="project" value="TreeGrafter"/>
</dbReference>
<dbReference type="GO" id="GO:0008725">
    <property type="term" value="F:DNA-3-methyladenine glycosylase activity"/>
    <property type="evidence" value="ECO:0007669"/>
    <property type="project" value="TreeGrafter"/>
</dbReference>
<dbReference type="InterPro" id="IPR009057">
    <property type="entry name" value="Homeodomain-like_sf"/>
</dbReference>
<dbReference type="Pfam" id="PF02805">
    <property type="entry name" value="Ada_Zn_binding"/>
    <property type="match status" value="1"/>
</dbReference>
<evidence type="ECO:0000256" key="2">
    <source>
        <dbReference type="ARBA" id="ARBA00001947"/>
    </source>
</evidence>
<evidence type="ECO:0000313" key="12">
    <source>
        <dbReference type="Proteomes" id="UP000240987"/>
    </source>
</evidence>
<dbReference type="SUPFAM" id="SSF48150">
    <property type="entry name" value="DNA-glycosylase"/>
    <property type="match status" value="1"/>
</dbReference>
<dbReference type="Gene3D" id="1.10.10.60">
    <property type="entry name" value="Homeodomain-like"/>
    <property type="match status" value="2"/>
</dbReference>
<dbReference type="InterPro" id="IPR018060">
    <property type="entry name" value="HTH_AraC"/>
</dbReference>
<dbReference type="InterPro" id="IPR010316">
    <property type="entry name" value="AlkA_N"/>
</dbReference>
<dbReference type="GO" id="GO:0008270">
    <property type="term" value="F:zinc ion binding"/>
    <property type="evidence" value="ECO:0007669"/>
    <property type="project" value="InterPro"/>
</dbReference>
<organism evidence="11 12">
    <name type="scientific">Photobacterium frigidiphilum</name>
    <dbReference type="NCBI Taxonomy" id="264736"/>
    <lineage>
        <taxon>Bacteria</taxon>
        <taxon>Pseudomonadati</taxon>
        <taxon>Pseudomonadota</taxon>
        <taxon>Gammaproteobacteria</taxon>
        <taxon>Vibrionales</taxon>
        <taxon>Vibrionaceae</taxon>
        <taxon>Photobacterium</taxon>
    </lineage>
</organism>
<dbReference type="Gene3D" id="3.40.10.10">
    <property type="entry name" value="DNA Methylphosphotriester Repair Domain"/>
    <property type="match status" value="1"/>
</dbReference>
<dbReference type="GO" id="GO:0032131">
    <property type="term" value="F:alkylated DNA binding"/>
    <property type="evidence" value="ECO:0007669"/>
    <property type="project" value="TreeGrafter"/>
</dbReference>
<dbReference type="Proteomes" id="UP000240987">
    <property type="component" value="Unassembled WGS sequence"/>
</dbReference>
<keyword evidence="4" id="KW-0808">Transferase</keyword>
<evidence type="ECO:0000256" key="5">
    <source>
        <dbReference type="ARBA" id="ARBA00022763"/>
    </source>
</evidence>
<reference evidence="11 12" key="1">
    <citation type="submission" date="2018-01" db="EMBL/GenBank/DDBJ databases">
        <title>Whole genome sequencing of Histamine producing bacteria.</title>
        <authorList>
            <person name="Butler K."/>
        </authorList>
    </citation>
    <scope>NUCLEOTIDE SEQUENCE [LARGE SCALE GENOMIC DNA]</scope>
    <source>
        <strain evidence="11 12">JCM 12947</strain>
    </source>
</reference>
<dbReference type="PROSITE" id="PS01124">
    <property type="entry name" value="HTH_ARAC_FAMILY_2"/>
    <property type="match status" value="1"/>
</dbReference>
<gene>
    <name evidence="11" type="ORF">C9J12_03910</name>
</gene>
<dbReference type="InterPro" id="IPR037046">
    <property type="entry name" value="AlkA_N_sf"/>
</dbReference>
<proteinExistence type="predicted"/>
<name>A0A2T3JN46_9GAMM</name>
<dbReference type="CDD" id="cd00056">
    <property type="entry name" value="ENDO3c"/>
    <property type="match status" value="1"/>
</dbReference>
<keyword evidence="5" id="KW-0227">DNA damage</keyword>
<evidence type="ECO:0000256" key="7">
    <source>
        <dbReference type="ARBA" id="ARBA00023159"/>
    </source>
</evidence>
<dbReference type="Pfam" id="PF06029">
    <property type="entry name" value="AlkA_N"/>
    <property type="match status" value="1"/>
</dbReference>
<dbReference type="SMART" id="SM00342">
    <property type="entry name" value="HTH_ARAC"/>
    <property type="match status" value="1"/>
</dbReference>
<dbReference type="InterPro" id="IPR051912">
    <property type="entry name" value="Alkylbase_DNA_Glycosylase/TA"/>
</dbReference>
<dbReference type="OrthoDB" id="9811249at2"/>
<dbReference type="RefSeq" id="WP_107241511.1">
    <property type="nucleotide sequence ID" value="NZ_PYMJ01000003.1"/>
</dbReference>